<accession>F5YID7</accession>
<dbReference type="HOGENOM" id="CLU_2511722_0_0_12"/>
<dbReference type="KEGG" id="tpi:TREPR_2271"/>
<proteinExistence type="predicted"/>
<gene>
    <name evidence="2" type="ordered locus">TREPR_2271</name>
</gene>
<dbReference type="InterPro" id="IPR041682">
    <property type="entry name" value="AAA_14"/>
</dbReference>
<dbReference type="eggNOG" id="COG1373">
    <property type="taxonomic scope" value="Bacteria"/>
</dbReference>
<feature type="domain" description="AAA" evidence="1">
    <location>
        <begin position="8"/>
        <end position="48"/>
    </location>
</feature>
<keyword evidence="3" id="KW-1185">Reference proteome</keyword>
<evidence type="ECO:0000259" key="1">
    <source>
        <dbReference type="Pfam" id="PF13173"/>
    </source>
</evidence>
<organism evidence="2 3">
    <name type="scientific">Treponema primitia (strain ATCC BAA-887 / DSM 12427 / ZAS-2)</name>
    <dbReference type="NCBI Taxonomy" id="545694"/>
    <lineage>
        <taxon>Bacteria</taxon>
        <taxon>Pseudomonadati</taxon>
        <taxon>Spirochaetota</taxon>
        <taxon>Spirochaetia</taxon>
        <taxon>Spirochaetales</taxon>
        <taxon>Treponemataceae</taxon>
        <taxon>Treponema</taxon>
    </lineage>
</organism>
<sequence length="85" mass="9484">MEGLFIKKNGDLYINGSNAYLLSGELATLLTERYIPIEILPFSFSEYLAMKKLSNLQKPTPCAGPSGHFVPSRLRHRSPFSALIL</sequence>
<dbReference type="AlphaFoldDB" id="F5YID7"/>
<reference evidence="3" key="1">
    <citation type="submission" date="2009-12" db="EMBL/GenBank/DDBJ databases">
        <title>Complete sequence of Treponema primitia strain ZAS-2.</title>
        <authorList>
            <person name="Tetu S.G."/>
            <person name="Matson E."/>
            <person name="Ren Q."/>
            <person name="Seshadri R."/>
            <person name="Elbourne L."/>
            <person name="Hassan K.A."/>
            <person name="Durkin A."/>
            <person name="Radune D."/>
            <person name="Mohamoud Y."/>
            <person name="Shay R."/>
            <person name="Jin S."/>
            <person name="Zhang X."/>
            <person name="Lucey K."/>
            <person name="Ballor N.R."/>
            <person name="Ottesen E."/>
            <person name="Rosenthal R."/>
            <person name="Allen A."/>
            <person name="Leadbetter J.R."/>
            <person name="Paulsen I.T."/>
        </authorList>
    </citation>
    <scope>NUCLEOTIDE SEQUENCE [LARGE SCALE GENOMIC DNA]</scope>
    <source>
        <strain evidence="3">ATCC BAA-887 / DSM 12427 / ZAS-2</strain>
    </source>
</reference>
<protein>
    <recommendedName>
        <fullName evidence="1">AAA domain-containing protein</fullName>
    </recommendedName>
</protein>
<evidence type="ECO:0000313" key="2">
    <source>
        <dbReference type="EMBL" id="AEF86151.1"/>
    </source>
</evidence>
<dbReference type="Proteomes" id="UP000009223">
    <property type="component" value="Chromosome"/>
</dbReference>
<dbReference type="EMBL" id="CP001843">
    <property type="protein sequence ID" value="AEF86151.1"/>
    <property type="molecule type" value="Genomic_DNA"/>
</dbReference>
<reference evidence="2 3" key="2">
    <citation type="journal article" date="2011" name="ISME J.">
        <title>RNA-seq reveals cooperative metabolic interactions between two termite-gut spirochete species in co-culture.</title>
        <authorList>
            <person name="Rosenthal A.Z."/>
            <person name="Matson E.G."/>
            <person name="Eldar A."/>
            <person name="Leadbetter J.R."/>
        </authorList>
    </citation>
    <scope>NUCLEOTIDE SEQUENCE [LARGE SCALE GENOMIC DNA]</scope>
    <source>
        <strain evidence="3">ATCC BAA-887 / DSM 12427 / ZAS-2</strain>
    </source>
</reference>
<name>F5YID7_TREPZ</name>
<dbReference type="STRING" id="545694.TREPR_2271"/>
<dbReference type="RefSeq" id="WP_015707925.1">
    <property type="nucleotide sequence ID" value="NC_015578.1"/>
</dbReference>
<evidence type="ECO:0000313" key="3">
    <source>
        <dbReference type="Proteomes" id="UP000009223"/>
    </source>
</evidence>
<dbReference type="Pfam" id="PF13173">
    <property type="entry name" value="AAA_14"/>
    <property type="match status" value="1"/>
</dbReference>